<protein>
    <submittedName>
        <fullName evidence="2">Uncharacterized protein</fullName>
    </submittedName>
</protein>
<keyword evidence="1" id="KW-1133">Transmembrane helix</keyword>
<name>A0A4Y8PFH2_9BACT</name>
<organism evidence="2 3">
    <name type="scientific">Methylacidiphilum caldifontis</name>
    <dbReference type="NCBI Taxonomy" id="2795386"/>
    <lineage>
        <taxon>Bacteria</taxon>
        <taxon>Pseudomonadati</taxon>
        <taxon>Verrucomicrobiota</taxon>
        <taxon>Methylacidiphilae</taxon>
        <taxon>Methylacidiphilales</taxon>
        <taxon>Methylacidiphilaceae</taxon>
        <taxon>Methylacidiphilum (ex Ratnadevi et al. 2023)</taxon>
    </lineage>
</organism>
<evidence type="ECO:0000256" key="1">
    <source>
        <dbReference type="SAM" id="Phobius"/>
    </source>
</evidence>
<feature type="transmembrane region" description="Helical" evidence="1">
    <location>
        <begin position="20"/>
        <end position="46"/>
    </location>
</feature>
<evidence type="ECO:0000313" key="3">
    <source>
        <dbReference type="Proteomes" id="UP000297713"/>
    </source>
</evidence>
<dbReference type="AlphaFoldDB" id="A0A4Y8PFH2"/>
<keyword evidence="3" id="KW-1185">Reference proteome</keyword>
<dbReference type="EMBL" id="LXQC01000112">
    <property type="protein sequence ID" value="TFE70836.1"/>
    <property type="molecule type" value="Genomic_DNA"/>
</dbReference>
<reference evidence="2 3" key="1">
    <citation type="submission" date="2016-05" db="EMBL/GenBank/DDBJ databases">
        <title>Diversity and Homogeneity among Thermoacidophilic Verrucomicrobia Methanotrophs Linked with Geographical Origin.</title>
        <authorList>
            <person name="Erikstad H.-A."/>
            <person name="Smestad N.B."/>
            <person name="Ceballos R.M."/>
            <person name="Birkeland N.-K."/>
        </authorList>
    </citation>
    <scope>NUCLEOTIDE SEQUENCE [LARGE SCALE GENOMIC DNA]</scope>
    <source>
        <strain evidence="2 3">Phi</strain>
    </source>
</reference>
<evidence type="ECO:0000313" key="2">
    <source>
        <dbReference type="EMBL" id="TFE70836.1"/>
    </source>
</evidence>
<dbReference type="Proteomes" id="UP000297713">
    <property type="component" value="Unassembled WGS sequence"/>
</dbReference>
<keyword evidence="1" id="KW-0812">Transmembrane</keyword>
<sequence length="74" mass="7943">MNINDVVAFIVSSFGTLVGLIVLFLLFGGWILALVGATVFSSFFAATSSKSKANEKEKEQLSFKKEIESGLPAK</sequence>
<accession>A0A4Y8PFH2</accession>
<dbReference type="RefSeq" id="WP_134439494.1">
    <property type="nucleotide sequence ID" value="NZ_LXQC01000112.1"/>
</dbReference>
<gene>
    <name evidence="2" type="ORF">A7Q10_00420</name>
</gene>
<comment type="caution">
    <text evidence="2">The sequence shown here is derived from an EMBL/GenBank/DDBJ whole genome shotgun (WGS) entry which is preliminary data.</text>
</comment>
<proteinExistence type="predicted"/>
<keyword evidence="1" id="KW-0472">Membrane</keyword>